<dbReference type="GeneID" id="94848019"/>
<feature type="domain" description="BEACH-type PH" evidence="2">
    <location>
        <begin position="1828"/>
        <end position="1937"/>
    </location>
</feature>
<dbReference type="VEuPathDB" id="TrichDB:TRFO_40620"/>
<dbReference type="InterPro" id="IPR023362">
    <property type="entry name" value="PH-BEACH_dom"/>
</dbReference>
<evidence type="ECO:0000259" key="2">
    <source>
        <dbReference type="PROSITE" id="PS51783"/>
    </source>
</evidence>
<dbReference type="Gene3D" id="2.30.29.30">
    <property type="entry name" value="Pleckstrin-homology domain (PH domain)/Phosphotyrosine-binding domain (PTB)"/>
    <property type="match status" value="1"/>
</dbReference>
<dbReference type="PANTHER" id="PTHR13743:SF161">
    <property type="entry name" value="BEIGE_BEACH DOMAIN CONTAINING PROTEIN"/>
    <property type="match status" value="1"/>
</dbReference>
<dbReference type="SMART" id="SM01026">
    <property type="entry name" value="Beach"/>
    <property type="match status" value="1"/>
</dbReference>
<proteinExistence type="predicted"/>
<dbReference type="EMBL" id="MLAK01001436">
    <property type="protein sequence ID" value="OHS93089.1"/>
    <property type="molecule type" value="Genomic_DNA"/>
</dbReference>
<evidence type="ECO:0008006" key="5">
    <source>
        <dbReference type="Google" id="ProtNLM"/>
    </source>
</evidence>
<organism evidence="3 4">
    <name type="scientific">Tritrichomonas foetus</name>
    <dbReference type="NCBI Taxonomy" id="1144522"/>
    <lineage>
        <taxon>Eukaryota</taxon>
        <taxon>Metamonada</taxon>
        <taxon>Parabasalia</taxon>
        <taxon>Tritrichomonadida</taxon>
        <taxon>Tritrichomonadidae</taxon>
        <taxon>Tritrichomonas</taxon>
    </lineage>
</organism>
<dbReference type="RefSeq" id="XP_068346226.1">
    <property type="nucleotide sequence ID" value="XM_068513315.1"/>
</dbReference>
<comment type="caution">
    <text evidence="3">The sequence shown here is derived from an EMBL/GenBank/DDBJ whole genome shotgun (WGS) entry which is preliminary data.</text>
</comment>
<dbReference type="Pfam" id="PF15787">
    <property type="entry name" value="DUF4704"/>
    <property type="match status" value="1"/>
</dbReference>
<dbReference type="InterPro" id="IPR031570">
    <property type="entry name" value="NBEA/BDCP_DUF4704"/>
</dbReference>
<dbReference type="Gene3D" id="2.130.10.10">
    <property type="entry name" value="YVTN repeat-like/Quinoprotein amine dehydrogenase"/>
    <property type="match status" value="1"/>
</dbReference>
<name>A0A1J4J2X2_9EUKA</name>
<dbReference type="InterPro" id="IPR011993">
    <property type="entry name" value="PH-like_dom_sf"/>
</dbReference>
<evidence type="ECO:0000313" key="3">
    <source>
        <dbReference type="EMBL" id="OHS93089.1"/>
    </source>
</evidence>
<gene>
    <name evidence="3" type="ORF">TRFO_40620</name>
</gene>
<protein>
    <recommendedName>
        <fullName evidence="5">Beige/BEACH domain containing protein</fullName>
    </recommendedName>
</protein>
<dbReference type="InterPro" id="IPR036372">
    <property type="entry name" value="BEACH_dom_sf"/>
</dbReference>
<accession>A0A1J4J2X2</accession>
<dbReference type="InterPro" id="IPR036322">
    <property type="entry name" value="WD40_repeat_dom_sf"/>
</dbReference>
<dbReference type="PROSITE" id="PS50197">
    <property type="entry name" value="BEACH"/>
    <property type="match status" value="1"/>
</dbReference>
<evidence type="ECO:0000313" key="4">
    <source>
        <dbReference type="Proteomes" id="UP000179807"/>
    </source>
</evidence>
<evidence type="ECO:0000259" key="1">
    <source>
        <dbReference type="PROSITE" id="PS50197"/>
    </source>
</evidence>
<dbReference type="Proteomes" id="UP000179807">
    <property type="component" value="Unassembled WGS sequence"/>
</dbReference>
<feature type="domain" description="BEACH" evidence="1">
    <location>
        <begin position="1950"/>
        <end position="2238"/>
    </location>
</feature>
<dbReference type="CDD" id="cd06071">
    <property type="entry name" value="Beach"/>
    <property type="match status" value="1"/>
</dbReference>
<dbReference type="SUPFAM" id="SSF50729">
    <property type="entry name" value="PH domain-like"/>
    <property type="match status" value="1"/>
</dbReference>
<dbReference type="PANTHER" id="PTHR13743">
    <property type="entry name" value="BEIGE/BEACH-RELATED"/>
    <property type="match status" value="1"/>
</dbReference>
<dbReference type="InterPro" id="IPR000409">
    <property type="entry name" value="BEACH_dom"/>
</dbReference>
<dbReference type="SUPFAM" id="SSF81837">
    <property type="entry name" value="BEACH domain"/>
    <property type="match status" value="1"/>
</dbReference>
<dbReference type="SUPFAM" id="SSF50978">
    <property type="entry name" value="WD40 repeat-like"/>
    <property type="match status" value="1"/>
</dbReference>
<sequence length="2578" mass="297292">MIEILSPSELSLQIMNIKLHDSSQFSCLDRITRSLNPNGSFPTFSYLELRSFGKQIKEGIDFVIFLKKKNFSFRFDPESLNSMMSNPDILNNAPDYAVVIGLYSYISWYLRFVESRNVSDIELILDFLLFIMKVNNTKVPKAHCLTTSAFMHIYSDVVETTYIEDVSILFTPLVQYLTMNDDLPQCSFDLLLKTATRVIDPTSTHFTKETTQFSNFMVMIMRTCGQRYPQPITTAIVFLMRNSLLGLDDEALQFFGRSLLTLGIDEAVDIVTDFPEALVNKIKESKPVFPLDVLNLENSISLPPLPIKNEKQVIENSTLILNQNLNNLLEIPKLPQTLPLATLLPPSFETTLDYVSRIACMDSKLVDLIVLKIYECIIYLKINEYYYDIITTFFYLLDKISKTASIKSFAEEILVSPVFSDSFNLFKPNEKYDKINTIRTLIFSIIMLQPESIFENCFEKLRIFPGSFSEFVVRFLPGEIDCEFLQQNLLLISREFIKTFLFYQQFSDLAQNILETINHSRLMILTWLDCVLKNPIFADILFDSDDFDYNFSYLILEVPVCDFALSHITKYIIQNNNPSPSLIKRLFETFCVVFKSQYKNECILIAQQILNFLNEVIEKSPNIGKGLEPIIPIVCKWAAGMPKNEQTLQLLASIMELFSSFLMVHTISQSELSAIEKVTRSFYDNEPTEQFFRQLLSLVAGHKITDSTPCFVIRQPKAVKLIVNLYEFSSAFPDKLKFITELCQFSSTNCEQLQKGEFDSYIVSKINSWRDDKNVSEIAFDESLKILSLISSKVSNLTLVQQFISLFCPINGSYLCRFQENLIKSLQNILNMSSNVPIIPMKLTAENFITIDGMKTNDIVKEYTISCWLCLSSLEKQATVFTISNRSNFLLTMLLGKNLEFTLSRNMNIHNCDLTNINAPLNKWFLLIVNFSQKGGNTYIYPYINFKPIFNKDYILPALDLFADEDLVVTVGGVPASDNMLFGSFSMYNNLFDIQKDLSILSPRYILGNQDSLIFNVDAKIKKNNIIVNLTTNNLNLQASLVSYAIKNFFSSFGDILAERCGVVFIIPLLAQVQLKYQNDEPMKNQVETFFDVLCSGLLLSDTSQNQFSSDNGFLIISHLLMQSSNELINYELYLQLYNIFIILHDKGCRYQLLFGILIRIDLWLKANASDNLKILEHWADVLFPNYFDEINERINFFQVIASCRIFYWYNTEEIKLIKCLNRCHSEVLDVKECRRNLFKIAYLYTENGLIHDYFRFVISQILTVSDSKQIIDLLKLAKFLIKKHPDNIAIFQPLVYLFFLYSPNEEITETIFDLLIDAHINHLFGEITLSQHISLIMHQLPKNYSSNTFLTHLVKVCQETTPDIFPLLMMIVFSLGQDSINYVIENLEPKKEICANNQFWTLWAVVILYNSSLSDNLFDFMIKIDCKEWKNIYNMIDALGCIFQLDSSQMKKFFLSKLSTFVNESNAKYYFELVPNFLFVRPKNQFNKMLIQSLAFNKSGPLAAAPRRVSIIRKTAVLHQNRTPSMKLISRPLKEIEKREKRTSQTRFSGIESLPISINELTEKIKLYTSSPANTQRFFGLRINHLGKWEDDEIVKTALDLFIQYPVEESQNDILFIAAYQLRFNKEQAFEAVDLMNNPESCPAASVYNYHLHRFGLTDHLMNLKQDFYIPKNFEYLKKFEETNCNMHFMDDLTKYLSENSKYATGLYNSMKKDYWETSSEYLADFKNSHSISTTKCSKLWNHFWRSMTVDRAPWNLSLKEMARTPHFKRDYTGCTNFCQVKLRQNFSFDDHIKASLARDMGSISNANQIVKMKNNERHTDQTFFDIIEDSSSEEKNDSITTPGSPLRSNIILETNCEIITISHTSEATFILQPTSIILKKGDCISKIINIKDINSIFLRTNLHRHTAIEIFEENGASTFVNFTMVKAQAVLKKIKMATKNKIPLIQTQSFKTFPNVIHCTEQWVNRTISNFEYLMYLNIFSGRSFNNASQYPIMPWILKNYVSESIDLNDNSNYRDLSRPIGSFNEIRMDILTEQYQTYKSDPSMGIEPYLYSSAPISPISLYLYLLRMEPFTTLHIDIQSGMFDVPDRLFQSIPSTFESVTSNVNDYRELIPEFFFQPEFLQNLNHFDLGKVDGKPINDVTLPPWASSPIEFVYLNRKALESEYVSSHLNEWIDLIFGDKQNSMAVKNVYQREMYSDIWETPKGKDEINLGEIESILSYVGQIPQPLFDKPHPSRISNTAFPPTLARNDSSELNSFPSDNVTDNMGPVTIKTPEKIQVCQITKIDSKTISLLSIDDYGDVSDITLNIVTKEIKVKSSKINKFDKVHTPGTPLKCTFSKNHFAFIVGNIPNEIYMIDLNKGHIKTILRKRSEIVSIDSNDFWFASADLDAIVTLHKIDDLKEMFNIHSFRDSIKCCAINQNFHLFVCGTRDCSLMFCSLTSKSIVRVQDLGSSRPSSLLITPSWGFVIVCLKEVLEGRLKFYVGVLTVNGTMIVKNRLKNKVLMWVSWKDNKGFDYVLMADVENKVYMFEAFYAKIEKPIFESDEKIVKLEFLEHEKTAVIVTESGKVTLLPCVIE</sequence>
<dbReference type="Pfam" id="PF02138">
    <property type="entry name" value="Beach"/>
    <property type="match status" value="1"/>
</dbReference>
<reference evidence="3" key="1">
    <citation type="submission" date="2016-10" db="EMBL/GenBank/DDBJ databases">
        <authorList>
            <person name="Benchimol M."/>
            <person name="Almeida L.G."/>
            <person name="Vasconcelos A.T."/>
            <person name="Perreira-Neves A."/>
            <person name="Rosa I.A."/>
            <person name="Tasca T."/>
            <person name="Bogo M.R."/>
            <person name="de Souza W."/>
        </authorList>
    </citation>
    <scope>NUCLEOTIDE SEQUENCE [LARGE SCALE GENOMIC DNA]</scope>
    <source>
        <strain evidence="3">K</strain>
    </source>
</reference>
<dbReference type="Pfam" id="PF14844">
    <property type="entry name" value="PH_BEACH"/>
    <property type="match status" value="1"/>
</dbReference>
<dbReference type="PROSITE" id="PS51783">
    <property type="entry name" value="PH_BEACH"/>
    <property type="match status" value="1"/>
</dbReference>
<keyword evidence="4" id="KW-1185">Reference proteome</keyword>
<dbReference type="InterPro" id="IPR050865">
    <property type="entry name" value="BEACH_Domain"/>
</dbReference>
<dbReference type="InterPro" id="IPR015943">
    <property type="entry name" value="WD40/YVTN_repeat-like_dom_sf"/>
</dbReference>
<dbReference type="Gene3D" id="1.10.1540.10">
    <property type="entry name" value="BEACH domain"/>
    <property type="match status" value="1"/>
</dbReference>